<dbReference type="Pfam" id="PF21766">
    <property type="entry name" value="Dit_C"/>
    <property type="match status" value="2"/>
</dbReference>
<name>A0AA97ISU8_9CAUD</name>
<feature type="domain" description="Distal tail protein C-terminal" evidence="2">
    <location>
        <begin position="135"/>
        <end position="165"/>
    </location>
</feature>
<sequence>MVRQYKIHTNLDGTDDKVWDVTNGKVRFYQPSNLGLQSTNNIWQSNGIGVMGTRSITQPQIEFKLETFGESLEENYRLMKDFVNDILNKKFVTLEYQTEIFQVYADLALADVTKTEGYGKNGTFSEKITFDIITKWYTYENLTFEKIQNGKVIAGKSKIYGGYKGSETALQNYNRLKSNPSLKLPNLNLLDGTRDFSGDWINSSSWVTNGTYKNLTVKTQNVTWTPISKKFTVSTPGTYTISEYVRNTGSSPVQSYLTLNGSIVDTKDDGTNFDWKVVSFTRELSKGDIISLDTHNGTTREISIAGYKVEQGSTTTPWMPSATELTTADISEYFGYNYIANQAYTYYGESNIERLSRWDIKDEIFSFVGMLYQNLPRVPTGVRFLDTIGNEYTAIVFNTAEPQSYILINTDVNDEIYQGWNGTIPLNLFPLLDFERYRTRIIEEGQMELINLTKAEFKIKRKADFV</sequence>
<feature type="domain" description="Distal tail protein N-terminal" evidence="1">
    <location>
        <begin position="2"/>
        <end position="132"/>
    </location>
</feature>
<dbReference type="Gene3D" id="2.60.120.880">
    <property type="match status" value="2"/>
</dbReference>
<dbReference type="InterPro" id="IPR008983">
    <property type="entry name" value="Tumour_necrosis_fac-like_dom"/>
</dbReference>
<evidence type="ECO:0000259" key="1">
    <source>
        <dbReference type="Pfam" id="PF16774"/>
    </source>
</evidence>
<dbReference type="Gene3D" id="2.40.30.210">
    <property type="match status" value="2"/>
</dbReference>
<protein>
    <submittedName>
        <fullName evidence="3">Distal tail protein</fullName>
    </submittedName>
</protein>
<feature type="domain" description="Distal tail protein C-terminal" evidence="2">
    <location>
        <begin position="332"/>
        <end position="466"/>
    </location>
</feature>
<organism evidence="3">
    <name type="scientific">Lactococcus phage D1113</name>
    <dbReference type="NCBI Taxonomy" id="3075179"/>
    <lineage>
        <taxon>Viruses</taxon>
        <taxon>Duplodnaviria</taxon>
        <taxon>Heunggongvirae</taxon>
        <taxon>Uroviricota</taxon>
        <taxon>Caudoviricetes</taxon>
        <taxon>Skunavirus</taxon>
    </lineage>
</organism>
<dbReference type="Pfam" id="PF16774">
    <property type="entry name" value="Dit_N"/>
    <property type="match status" value="1"/>
</dbReference>
<proteinExistence type="predicted"/>
<evidence type="ECO:0000313" key="3">
    <source>
        <dbReference type="EMBL" id="WNY36382.1"/>
    </source>
</evidence>
<dbReference type="SUPFAM" id="SSF49842">
    <property type="entry name" value="TNF-like"/>
    <property type="match status" value="1"/>
</dbReference>
<reference evidence="3" key="1">
    <citation type="journal article" date="2023" name="Microbiome Res. Rep.">
        <title>Evolved distal tail protein of skunaviruses facilitates adsorption to exopolysaccharide-encoding lactococci.</title>
        <authorList>
            <person name="Millen A.M."/>
            <person name="Magill D."/>
            <person name="Romero D.A."/>
            <person name="Simdon L."/>
        </authorList>
    </citation>
    <scope>NUCLEOTIDE SEQUENCE</scope>
</reference>
<dbReference type="EMBL" id="OR271592">
    <property type="protein sequence ID" value="WNY36382.1"/>
    <property type="molecule type" value="Genomic_DNA"/>
</dbReference>
<gene>
    <name evidence="3" type="primary">dit</name>
</gene>
<dbReference type="InterPro" id="IPR031899">
    <property type="entry name" value="Dit_N"/>
</dbReference>
<accession>A0AA97ISU8</accession>
<dbReference type="Gene3D" id="2.60.120.40">
    <property type="match status" value="1"/>
</dbReference>
<dbReference type="InterPro" id="IPR048272">
    <property type="entry name" value="Dit_C"/>
</dbReference>
<evidence type="ECO:0000259" key="2">
    <source>
        <dbReference type="Pfam" id="PF21766"/>
    </source>
</evidence>